<gene>
    <name evidence="5" type="ordered locus">Ping_1125</name>
</gene>
<evidence type="ECO:0000313" key="6">
    <source>
        <dbReference type="Proteomes" id="UP000000639"/>
    </source>
</evidence>
<dbReference type="eggNOG" id="COG0424">
    <property type="taxonomic scope" value="Bacteria"/>
</dbReference>
<comment type="subcellular location">
    <subcellularLocation>
        <location evidence="4">Cytoplasm</location>
    </subcellularLocation>
</comment>
<evidence type="ECO:0000256" key="4">
    <source>
        <dbReference type="HAMAP-Rule" id="MF_00528"/>
    </source>
</evidence>
<dbReference type="PANTHER" id="PTHR43213">
    <property type="entry name" value="BIFUNCTIONAL DTTP/UTP PYROPHOSPHATASE/METHYLTRANSFERASE PROTEIN-RELATED"/>
    <property type="match status" value="1"/>
</dbReference>
<keyword evidence="2 4" id="KW-0378">Hydrolase</keyword>
<dbReference type="HOGENOM" id="CLU_040416_2_1_6"/>
<evidence type="ECO:0000256" key="3">
    <source>
        <dbReference type="ARBA" id="ARBA00023080"/>
    </source>
</evidence>
<comment type="caution">
    <text evidence="4">Lacks conserved residue(s) required for the propagation of feature annotation.</text>
</comment>
<dbReference type="KEGG" id="pin:Ping_1125"/>
<name>A1STZ7_PSYIN</name>
<keyword evidence="6" id="KW-1185">Reference proteome</keyword>
<dbReference type="OrthoDB" id="9807767at2"/>
<dbReference type="AlphaFoldDB" id="A1STZ7"/>
<dbReference type="HAMAP" id="MF_00528">
    <property type="entry name" value="Maf"/>
    <property type="match status" value="1"/>
</dbReference>
<evidence type="ECO:0000313" key="5">
    <source>
        <dbReference type="EMBL" id="ABM02962.1"/>
    </source>
</evidence>
<dbReference type="GO" id="GO:0005737">
    <property type="term" value="C:cytoplasm"/>
    <property type="evidence" value="ECO:0007669"/>
    <property type="project" value="UniProtKB-SubCell"/>
</dbReference>
<dbReference type="Proteomes" id="UP000000639">
    <property type="component" value="Chromosome"/>
</dbReference>
<dbReference type="InterPro" id="IPR003697">
    <property type="entry name" value="Maf-like"/>
</dbReference>
<feature type="active site" description="Proton acceptor" evidence="4">
    <location>
        <position position="71"/>
    </location>
</feature>
<dbReference type="STRING" id="357804.Ping_1125"/>
<evidence type="ECO:0000256" key="1">
    <source>
        <dbReference type="ARBA" id="ARBA00001968"/>
    </source>
</evidence>
<sequence>MNVSIYLASSSPRRSELLNQIGVLFDRVKAAIEEKPETGESAQDYVLRLALQKAQAGFKNSDKERPVLGADTIIVIDQKILEKPRDKKHAREMLQLLSGRVHQVFTAVALVQGVYTKSTLVKTEVSFKKLSEQDISDYWRSGEPVGKAAGYAIQGIAGKFINNISGSYSGVVGLPLFETAELIREFMEEVNH</sequence>
<dbReference type="Pfam" id="PF02545">
    <property type="entry name" value="Maf"/>
    <property type="match status" value="1"/>
</dbReference>
<comment type="similarity">
    <text evidence="4">Belongs to the Maf family. YhdE subfamily.</text>
</comment>
<protein>
    <recommendedName>
        <fullName evidence="4">dTTP/UTP pyrophosphatase</fullName>
        <shortName evidence="4">dTTPase/UTPase</shortName>
        <ecNumber evidence="4">3.6.1.9</ecNumber>
    </recommendedName>
    <alternativeName>
        <fullName evidence="4">Nucleoside triphosphate pyrophosphatase</fullName>
    </alternativeName>
    <alternativeName>
        <fullName evidence="4">Nucleotide pyrophosphatase</fullName>
        <shortName evidence="4">Nucleotide PPase</shortName>
    </alternativeName>
</protein>
<dbReference type="InterPro" id="IPR029001">
    <property type="entry name" value="ITPase-like_fam"/>
</dbReference>
<dbReference type="PANTHER" id="PTHR43213:SF5">
    <property type="entry name" value="BIFUNCTIONAL DTTP_UTP PYROPHOSPHATASE_METHYLTRANSFERASE PROTEIN-RELATED"/>
    <property type="match status" value="1"/>
</dbReference>
<dbReference type="NCBIfam" id="TIGR00172">
    <property type="entry name" value="maf"/>
    <property type="match status" value="1"/>
</dbReference>
<proteinExistence type="inferred from homology"/>
<keyword evidence="4" id="KW-0963">Cytoplasm</keyword>
<accession>A1STZ7</accession>
<comment type="function">
    <text evidence="4">Nucleoside triphosphate pyrophosphatase that hydrolyzes dTTP and UTP. May have a dual role in cell division arrest and in preventing the incorporation of modified nucleotides into cellular nucleic acids.</text>
</comment>
<organism evidence="5 6">
    <name type="scientific">Psychromonas ingrahamii (strain DSM 17664 / CCUG 51855 / 37)</name>
    <dbReference type="NCBI Taxonomy" id="357804"/>
    <lineage>
        <taxon>Bacteria</taxon>
        <taxon>Pseudomonadati</taxon>
        <taxon>Pseudomonadota</taxon>
        <taxon>Gammaproteobacteria</taxon>
        <taxon>Alteromonadales</taxon>
        <taxon>Psychromonadaceae</taxon>
        <taxon>Psychromonas</taxon>
    </lineage>
</organism>
<reference evidence="5 6" key="1">
    <citation type="submission" date="2007-01" db="EMBL/GenBank/DDBJ databases">
        <title>Complete sequence of Psychromonas ingrahamii 37.</title>
        <authorList>
            <consortium name="US DOE Joint Genome Institute"/>
            <person name="Copeland A."/>
            <person name="Lucas S."/>
            <person name="Lapidus A."/>
            <person name="Barry K."/>
            <person name="Detter J.C."/>
            <person name="Glavina del Rio T."/>
            <person name="Hammon N."/>
            <person name="Israni S."/>
            <person name="Dalin E."/>
            <person name="Tice H."/>
            <person name="Pitluck S."/>
            <person name="Thompson L.S."/>
            <person name="Brettin T."/>
            <person name="Bruce D."/>
            <person name="Han C."/>
            <person name="Tapia R."/>
            <person name="Schmutz J."/>
            <person name="Larimer F."/>
            <person name="Land M."/>
            <person name="Hauser L."/>
            <person name="Kyrpides N."/>
            <person name="Ivanova N."/>
            <person name="Staley J."/>
            <person name="Richardson P."/>
        </authorList>
    </citation>
    <scope>NUCLEOTIDE SEQUENCE [LARGE SCALE GENOMIC DNA]</scope>
    <source>
        <strain evidence="5 6">37</strain>
    </source>
</reference>
<dbReference type="CDD" id="cd00555">
    <property type="entry name" value="Maf"/>
    <property type="match status" value="1"/>
</dbReference>
<dbReference type="SUPFAM" id="SSF52972">
    <property type="entry name" value="ITPase-like"/>
    <property type="match status" value="1"/>
</dbReference>
<feature type="site" description="Important for substrate specificity" evidence="4">
    <location>
        <position position="13"/>
    </location>
</feature>
<comment type="catalytic activity">
    <reaction evidence="4">
        <text>dTTP + H2O = dTMP + diphosphate + H(+)</text>
        <dbReference type="Rhea" id="RHEA:28534"/>
        <dbReference type="ChEBI" id="CHEBI:15377"/>
        <dbReference type="ChEBI" id="CHEBI:15378"/>
        <dbReference type="ChEBI" id="CHEBI:33019"/>
        <dbReference type="ChEBI" id="CHEBI:37568"/>
        <dbReference type="ChEBI" id="CHEBI:63528"/>
        <dbReference type="EC" id="3.6.1.9"/>
    </reaction>
</comment>
<comment type="cofactor">
    <cofactor evidence="1 4">
        <name>a divalent metal cation</name>
        <dbReference type="ChEBI" id="CHEBI:60240"/>
    </cofactor>
</comment>
<dbReference type="GO" id="GO:0036221">
    <property type="term" value="F:UTP diphosphatase activity"/>
    <property type="evidence" value="ECO:0007669"/>
    <property type="project" value="RHEA"/>
</dbReference>
<dbReference type="GO" id="GO:0036218">
    <property type="term" value="F:dTTP diphosphatase activity"/>
    <property type="evidence" value="ECO:0007669"/>
    <property type="project" value="RHEA"/>
</dbReference>
<comment type="catalytic activity">
    <reaction evidence="4">
        <text>UTP + H2O = UMP + diphosphate + H(+)</text>
        <dbReference type="Rhea" id="RHEA:29395"/>
        <dbReference type="ChEBI" id="CHEBI:15377"/>
        <dbReference type="ChEBI" id="CHEBI:15378"/>
        <dbReference type="ChEBI" id="CHEBI:33019"/>
        <dbReference type="ChEBI" id="CHEBI:46398"/>
        <dbReference type="ChEBI" id="CHEBI:57865"/>
        <dbReference type="EC" id="3.6.1.9"/>
    </reaction>
</comment>
<feature type="site" description="Important for substrate specificity" evidence="4">
    <location>
        <position position="154"/>
    </location>
</feature>
<dbReference type="PIRSF" id="PIRSF006305">
    <property type="entry name" value="Maf"/>
    <property type="match status" value="1"/>
</dbReference>
<dbReference type="EC" id="3.6.1.9" evidence="4"/>
<dbReference type="Gene3D" id="3.90.950.10">
    <property type="match status" value="1"/>
</dbReference>
<evidence type="ECO:0000256" key="2">
    <source>
        <dbReference type="ARBA" id="ARBA00022801"/>
    </source>
</evidence>
<dbReference type="GO" id="GO:0009117">
    <property type="term" value="P:nucleotide metabolic process"/>
    <property type="evidence" value="ECO:0007669"/>
    <property type="project" value="UniProtKB-KW"/>
</dbReference>
<feature type="site" description="Important for substrate specificity" evidence="4">
    <location>
        <position position="72"/>
    </location>
</feature>
<dbReference type="RefSeq" id="WP_011769525.1">
    <property type="nucleotide sequence ID" value="NC_008709.1"/>
</dbReference>
<keyword evidence="3 4" id="KW-0546">Nucleotide metabolism</keyword>
<dbReference type="EMBL" id="CP000510">
    <property type="protein sequence ID" value="ABM02962.1"/>
    <property type="molecule type" value="Genomic_DNA"/>
</dbReference>